<proteinExistence type="predicted"/>
<dbReference type="EMBL" id="KZ107857">
    <property type="protein sequence ID" value="OSS44406.1"/>
    <property type="molecule type" value="Genomic_DNA"/>
</dbReference>
<accession>A0A1Y2LKF3</accession>
<dbReference type="InParanoid" id="A0A1Y2LKF3"/>
<name>A0A1Y2LKF3_EPING</name>
<sequence length="186" mass="21070">MPSPNQIYWSAIYNYFASNAPAYTEYPLSSRESSIGSNSGLATASSPFSQSSITSSPQAAEPAPYPPEEREDEEEDEECPCGFDFCDGFCAGLPDGTEDLWADISNAGIVPDKLQPHDPKYEEFVSYCYFFWRREQEEQATLDAWVAFYLNAPEPQASVDSIMCENEWERRVWGVVTRVLRKRREG</sequence>
<keyword evidence="3" id="KW-1185">Reference proteome</keyword>
<dbReference type="Proteomes" id="UP000193240">
    <property type="component" value="Unassembled WGS sequence"/>
</dbReference>
<organism evidence="2 3">
    <name type="scientific">Epicoccum nigrum</name>
    <name type="common">Soil fungus</name>
    <name type="synonym">Epicoccum purpurascens</name>
    <dbReference type="NCBI Taxonomy" id="105696"/>
    <lineage>
        <taxon>Eukaryota</taxon>
        <taxon>Fungi</taxon>
        <taxon>Dikarya</taxon>
        <taxon>Ascomycota</taxon>
        <taxon>Pezizomycotina</taxon>
        <taxon>Dothideomycetes</taxon>
        <taxon>Pleosporomycetidae</taxon>
        <taxon>Pleosporales</taxon>
        <taxon>Pleosporineae</taxon>
        <taxon>Didymellaceae</taxon>
        <taxon>Epicoccum</taxon>
    </lineage>
</organism>
<gene>
    <name evidence="2" type="ORF">B5807_10818</name>
</gene>
<feature type="compositionally biased region" description="Low complexity" evidence="1">
    <location>
        <begin position="29"/>
        <end position="62"/>
    </location>
</feature>
<evidence type="ECO:0000313" key="2">
    <source>
        <dbReference type="EMBL" id="OSS44406.1"/>
    </source>
</evidence>
<dbReference type="AlphaFoldDB" id="A0A1Y2LKF3"/>
<reference evidence="2 3" key="1">
    <citation type="journal article" date="2017" name="Genome Announc.">
        <title>Genome sequence of the saprophytic ascomycete Epicoccum nigrum ICMP 19927 strain isolated from New Zealand.</title>
        <authorList>
            <person name="Fokin M."/>
            <person name="Fleetwood D."/>
            <person name="Weir B.S."/>
            <person name="Villas-Boas S.G."/>
        </authorList>
    </citation>
    <scope>NUCLEOTIDE SEQUENCE [LARGE SCALE GENOMIC DNA]</scope>
    <source>
        <strain evidence="2 3">ICMP 19927</strain>
    </source>
</reference>
<feature type="compositionally biased region" description="Acidic residues" evidence="1">
    <location>
        <begin position="69"/>
        <end position="79"/>
    </location>
</feature>
<evidence type="ECO:0000256" key="1">
    <source>
        <dbReference type="SAM" id="MobiDB-lite"/>
    </source>
</evidence>
<protein>
    <submittedName>
        <fullName evidence="2">Uncharacterized protein</fullName>
    </submittedName>
</protein>
<feature type="region of interest" description="Disordered" evidence="1">
    <location>
        <begin position="27"/>
        <end position="79"/>
    </location>
</feature>
<evidence type="ECO:0000313" key="3">
    <source>
        <dbReference type="Proteomes" id="UP000193240"/>
    </source>
</evidence>